<dbReference type="UniPathway" id="UPA00286"/>
<evidence type="ECO:0000256" key="3">
    <source>
        <dbReference type="ARBA" id="ARBA00022679"/>
    </source>
</evidence>
<sequence length="344" mass="40471">MKKFILKSVFFIAPFLLLYLLNIIYYYPNEGDLSRIGYLYSKKETTEDAFKDLHIEKKYTTFSELNLNTKNNFDVLTIGDSFSEQEAKGYNNFLANNFSVLHMDRFLSENPIQKLIELINGDFFHMNQFKYVILQSAERLFVQRTENIELSKITDIQTLKYSIANRTNSFSKLSPSFFSDATLKIPITNLQYLIYDKPTFSKTYNVKTNGNNLFTGNKDNLLFFEDDLKFLVHKNDSSRISKSNVLMNRISQLLEEKNIKLLLLISPDKYDLYYPYIKNKDKFKAPLFFNYYTDLSKDYLYINSIEILRNELNVNKNVYYFNSTHWSPIGAKAISLEINSILMN</sequence>
<feature type="domain" description="AlgX/AlgJ SGNH hydrolase-like" evidence="8">
    <location>
        <begin position="219"/>
        <end position="335"/>
    </location>
</feature>
<dbReference type="AlphaFoldDB" id="A0A368ZE30"/>
<evidence type="ECO:0000256" key="7">
    <source>
        <dbReference type="SAM" id="Phobius"/>
    </source>
</evidence>
<dbReference type="GO" id="GO:0016740">
    <property type="term" value="F:transferase activity"/>
    <property type="evidence" value="ECO:0007669"/>
    <property type="project" value="UniProtKB-KW"/>
</dbReference>
<keyword evidence="3 9" id="KW-0808">Transferase</keyword>
<dbReference type="RefSeq" id="WP_114310009.1">
    <property type="nucleotide sequence ID" value="NZ_QPJO01000003.1"/>
</dbReference>
<keyword evidence="7" id="KW-0812">Transmembrane</keyword>
<keyword evidence="6" id="KW-0016">Alginate biosynthesis</keyword>
<feature type="transmembrane region" description="Helical" evidence="7">
    <location>
        <begin position="9"/>
        <end position="27"/>
    </location>
</feature>
<keyword evidence="10" id="KW-1185">Reference proteome</keyword>
<comment type="subcellular location">
    <subcellularLocation>
        <location evidence="1">Periplasm</location>
    </subcellularLocation>
</comment>
<name>A0A368ZE30_9FLAO</name>
<evidence type="ECO:0000259" key="8">
    <source>
        <dbReference type="Pfam" id="PF16822"/>
    </source>
</evidence>
<dbReference type="InterPro" id="IPR031811">
    <property type="entry name" value="ALGX/ALGJ_SGNH-like"/>
</dbReference>
<comment type="pathway">
    <text evidence="2">Glycan biosynthesis; alginate biosynthesis.</text>
</comment>
<dbReference type="GO" id="GO:0042121">
    <property type="term" value="P:alginic acid biosynthetic process"/>
    <property type="evidence" value="ECO:0007669"/>
    <property type="project" value="UniProtKB-UniPathway"/>
</dbReference>
<comment type="caution">
    <text evidence="9">The sequence shown here is derived from an EMBL/GenBank/DDBJ whole genome shotgun (WGS) entry which is preliminary data.</text>
</comment>
<dbReference type="Proteomes" id="UP000253436">
    <property type="component" value="Unassembled WGS sequence"/>
</dbReference>
<dbReference type="Pfam" id="PF16822">
    <property type="entry name" value="ALGX"/>
    <property type="match status" value="1"/>
</dbReference>
<organism evidence="9 10">
    <name type="scientific">Winogradskyella arenosi</name>
    <dbReference type="NCBI Taxonomy" id="533325"/>
    <lineage>
        <taxon>Bacteria</taxon>
        <taxon>Pseudomonadati</taxon>
        <taxon>Bacteroidota</taxon>
        <taxon>Flavobacteriia</taxon>
        <taxon>Flavobacteriales</taxon>
        <taxon>Flavobacteriaceae</taxon>
        <taxon>Winogradskyella</taxon>
    </lineage>
</organism>
<protein>
    <submittedName>
        <fullName evidence="9">Acetyltransferase AlgX (SGNH hydrolase-like protein)</fullName>
    </submittedName>
</protein>
<evidence type="ECO:0000256" key="6">
    <source>
        <dbReference type="ARBA" id="ARBA00022841"/>
    </source>
</evidence>
<proteinExistence type="predicted"/>
<keyword evidence="4" id="KW-0732">Signal</keyword>
<reference evidence="9 10" key="1">
    <citation type="submission" date="2018-07" db="EMBL/GenBank/DDBJ databases">
        <title>Genomic Encyclopedia of Type Strains, Phase III (KMG-III): the genomes of soil and plant-associated and newly described type strains.</title>
        <authorList>
            <person name="Whitman W."/>
        </authorList>
    </citation>
    <scope>NUCLEOTIDE SEQUENCE [LARGE SCALE GENOMIC DNA]</scope>
    <source>
        <strain evidence="9 10">CECT 7958</strain>
    </source>
</reference>
<accession>A0A368ZE30</accession>
<dbReference type="GO" id="GO:0042597">
    <property type="term" value="C:periplasmic space"/>
    <property type="evidence" value="ECO:0007669"/>
    <property type="project" value="UniProtKB-SubCell"/>
</dbReference>
<keyword evidence="7" id="KW-0472">Membrane</keyword>
<evidence type="ECO:0000313" key="9">
    <source>
        <dbReference type="EMBL" id="RCW91502.1"/>
    </source>
</evidence>
<evidence type="ECO:0000313" key="10">
    <source>
        <dbReference type="Proteomes" id="UP000253436"/>
    </source>
</evidence>
<dbReference type="EMBL" id="QPJO01000003">
    <property type="protein sequence ID" value="RCW91502.1"/>
    <property type="molecule type" value="Genomic_DNA"/>
</dbReference>
<evidence type="ECO:0000256" key="5">
    <source>
        <dbReference type="ARBA" id="ARBA00022764"/>
    </source>
</evidence>
<dbReference type="GO" id="GO:0016787">
    <property type="term" value="F:hydrolase activity"/>
    <property type="evidence" value="ECO:0007669"/>
    <property type="project" value="UniProtKB-KW"/>
</dbReference>
<keyword evidence="9" id="KW-0378">Hydrolase</keyword>
<keyword evidence="7" id="KW-1133">Transmembrane helix</keyword>
<evidence type="ECO:0000256" key="1">
    <source>
        <dbReference type="ARBA" id="ARBA00004418"/>
    </source>
</evidence>
<evidence type="ECO:0000256" key="4">
    <source>
        <dbReference type="ARBA" id="ARBA00022729"/>
    </source>
</evidence>
<gene>
    <name evidence="9" type="ORF">DFQ08_103332</name>
</gene>
<evidence type="ECO:0000256" key="2">
    <source>
        <dbReference type="ARBA" id="ARBA00005182"/>
    </source>
</evidence>
<keyword evidence="5" id="KW-0574">Periplasm</keyword>
<dbReference type="OrthoDB" id="5349247at2"/>